<accession>A0A177YLF0</accession>
<dbReference type="Proteomes" id="UP000077519">
    <property type="component" value="Unassembled WGS sequence"/>
</dbReference>
<keyword evidence="2" id="KW-1185">Reference proteome</keyword>
<dbReference type="CDD" id="cd16936">
    <property type="entry name" value="HATPase_RsbW-like"/>
    <property type="match status" value="1"/>
</dbReference>
<evidence type="ECO:0000313" key="1">
    <source>
        <dbReference type="EMBL" id="OAK56080.1"/>
    </source>
</evidence>
<organism evidence="1 2">
    <name type="scientific">Rhodococcoides kyotonense</name>
    <dbReference type="NCBI Taxonomy" id="398843"/>
    <lineage>
        <taxon>Bacteria</taxon>
        <taxon>Bacillati</taxon>
        <taxon>Actinomycetota</taxon>
        <taxon>Actinomycetes</taxon>
        <taxon>Mycobacteriales</taxon>
        <taxon>Nocardiaceae</taxon>
        <taxon>Rhodococcoides</taxon>
    </lineage>
</organism>
<dbReference type="InterPro" id="IPR036890">
    <property type="entry name" value="HATPase_C_sf"/>
</dbReference>
<dbReference type="Gene3D" id="3.30.565.10">
    <property type="entry name" value="Histidine kinase-like ATPase, C-terminal domain"/>
    <property type="match status" value="1"/>
</dbReference>
<evidence type="ECO:0000313" key="2">
    <source>
        <dbReference type="Proteomes" id="UP000077519"/>
    </source>
</evidence>
<reference evidence="1 2" key="1">
    <citation type="submission" date="2016-03" db="EMBL/GenBank/DDBJ databases">
        <title>Genome sequence of Rhodococcus kyotonensis KB10.</title>
        <authorList>
            <person name="Jeong H."/>
            <person name="Hong C.E."/>
            <person name="Jo S.H."/>
            <person name="Park J.M."/>
        </authorList>
    </citation>
    <scope>NUCLEOTIDE SEQUENCE [LARGE SCALE GENOMIC DNA]</scope>
    <source>
        <strain evidence="1 2">KB10</strain>
    </source>
</reference>
<dbReference type="InterPro" id="IPR050267">
    <property type="entry name" value="Anti-sigma-factor_SerPK"/>
</dbReference>
<name>A0A177YLF0_9NOCA</name>
<dbReference type="PANTHER" id="PTHR35526:SF3">
    <property type="entry name" value="ANTI-SIGMA-F FACTOR RSBW"/>
    <property type="match status" value="1"/>
</dbReference>
<dbReference type="PANTHER" id="PTHR35526">
    <property type="entry name" value="ANTI-SIGMA-F FACTOR RSBW-RELATED"/>
    <property type="match status" value="1"/>
</dbReference>
<comment type="caution">
    <text evidence="1">The sequence shown here is derived from an EMBL/GenBank/DDBJ whole genome shotgun (WGS) entry which is preliminary data.</text>
</comment>
<dbReference type="EMBL" id="LVHI01000006">
    <property type="protein sequence ID" value="OAK56080.1"/>
    <property type="molecule type" value="Genomic_DNA"/>
</dbReference>
<sequence>MPVRNALVKNATDSPAAVIAEVDQLAATTESAWTVLTSASWLLRRWPGIPLAVVASSDRRRRELTRNAITRYVSVHSSVAAAIEAVHSGPSAPSSRLRARFERPRTPSVLIQMRDLVTETLTEWDRADCIPAARCVISVLVGNVLQHTDSDLDLRIELRGDHLTLAMRDGNPAPALLRESAATSNVYVSGLAILSSLSHSWGTAPADDGKTVWAVLGPEQYRALTTD</sequence>
<gene>
    <name evidence="1" type="ORF">A3K89_17965</name>
</gene>
<dbReference type="AlphaFoldDB" id="A0A177YLF0"/>
<protein>
    <submittedName>
        <fullName evidence="1">Uncharacterized protein</fullName>
    </submittedName>
</protein>
<proteinExistence type="predicted"/>